<evidence type="ECO:0000313" key="2">
    <source>
        <dbReference type="EMBL" id="MBD0422095.1"/>
    </source>
</evidence>
<proteinExistence type="predicted"/>
<keyword evidence="3" id="KW-1185">Reference proteome</keyword>
<gene>
    <name evidence="2" type="ORF">H0H10_23565</name>
</gene>
<dbReference type="EMBL" id="JACVQF010000206">
    <property type="protein sequence ID" value="MBD0422095.1"/>
    <property type="molecule type" value="Genomic_DNA"/>
</dbReference>
<feature type="domain" description="NmrA-like" evidence="1">
    <location>
        <begin position="2"/>
        <end position="243"/>
    </location>
</feature>
<dbReference type="CDD" id="cd05269">
    <property type="entry name" value="TMR_SDR_a"/>
    <property type="match status" value="1"/>
</dbReference>
<dbReference type="InterPro" id="IPR036291">
    <property type="entry name" value="NAD(P)-bd_dom_sf"/>
</dbReference>
<accession>A0A926QSS6</accession>
<dbReference type="PANTHER" id="PTHR43162:SF1">
    <property type="entry name" value="PRESTALK A DIFFERENTIATION PROTEIN A"/>
    <property type="match status" value="1"/>
</dbReference>
<protein>
    <submittedName>
        <fullName evidence="2">SDR family oxidoreductase</fullName>
    </submittedName>
</protein>
<dbReference type="Gene3D" id="3.90.25.10">
    <property type="entry name" value="UDP-galactose 4-epimerase, domain 1"/>
    <property type="match status" value="1"/>
</dbReference>
<evidence type="ECO:0000313" key="3">
    <source>
        <dbReference type="Proteomes" id="UP000621210"/>
    </source>
</evidence>
<dbReference type="PANTHER" id="PTHR43162">
    <property type="match status" value="1"/>
</dbReference>
<dbReference type="Gene3D" id="3.40.50.720">
    <property type="entry name" value="NAD(P)-binding Rossmann-like Domain"/>
    <property type="match status" value="1"/>
</dbReference>
<dbReference type="InterPro" id="IPR051604">
    <property type="entry name" value="Ergot_Alk_Oxidoreductase"/>
</dbReference>
<dbReference type="Pfam" id="PF05368">
    <property type="entry name" value="NmrA"/>
    <property type="match status" value="1"/>
</dbReference>
<dbReference type="SUPFAM" id="SSF51735">
    <property type="entry name" value="NAD(P)-binding Rossmann-fold domains"/>
    <property type="match status" value="1"/>
</dbReference>
<organism evidence="2 3">
    <name type="scientific">Streptomyces griseicoloratus</name>
    <dbReference type="NCBI Taxonomy" id="2752516"/>
    <lineage>
        <taxon>Bacteria</taxon>
        <taxon>Bacillati</taxon>
        <taxon>Actinomycetota</taxon>
        <taxon>Actinomycetes</taxon>
        <taxon>Kitasatosporales</taxon>
        <taxon>Streptomycetaceae</taxon>
        <taxon>Streptomyces</taxon>
    </lineage>
</organism>
<dbReference type="InterPro" id="IPR008030">
    <property type="entry name" value="NmrA-like"/>
</dbReference>
<name>A0A926QSS6_9ACTN</name>
<dbReference type="Proteomes" id="UP000621210">
    <property type="component" value="Unassembled WGS sequence"/>
</dbReference>
<dbReference type="RefSeq" id="WP_188183080.1">
    <property type="nucleotide sequence ID" value="NZ_JACVQF010000206.1"/>
</dbReference>
<evidence type="ECO:0000259" key="1">
    <source>
        <dbReference type="Pfam" id="PF05368"/>
    </source>
</evidence>
<reference evidence="2" key="2">
    <citation type="submission" date="2020-09" db="EMBL/GenBank/DDBJ databases">
        <authorList>
            <person name="Luo X."/>
        </authorList>
    </citation>
    <scope>NUCLEOTIDE SEQUENCE</scope>
    <source>
        <strain evidence="2">TRM S81-3</strain>
    </source>
</reference>
<sequence>MILVTGATGPVGREVAHLLRGEPAVRILARDPGRVSVTGPGVETVRADYADHASLDQALRGVRAAFLVTNSVTDPDDARFVQAAREAGVRHVVKLSMLAVTESGADDLITRTQRCNEAVIRDSGLDWTFLRARTFMSNTLSWAHGIRTEGVVRALYGTSRVACVDPRDIACVAVRALTEPGRHEGRSYALSGPEAISAAEQTAQLAEVVGRPLRFVELTRGEAEERLLRRHPRPVAEAFLASAERQRAGAKATVLPTVRHLMGRPARTFRDWAADHAAAFA</sequence>
<comment type="caution">
    <text evidence="2">The sequence shown here is derived from an EMBL/GenBank/DDBJ whole genome shotgun (WGS) entry which is preliminary data.</text>
</comment>
<dbReference type="AlphaFoldDB" id="A0A926QSS6"/>
<reference evidence="2" key="1">
    <citation type="submission" date="2020-09" db="EMBL/GenBank/DDBJ databases">
        <title>Streptomyces grisecoloratus sp. nov., isolated from cotton soil.</title>
        <authorList>
            <person name="Xing L."/>
        </authorList>
    </citation>
    <scope>NUCLEOTIDE SEQUENCE</scope>
    <source>
        <strain evidence="2">TRM S81-3</strain>
    </source>
</reference>